<gene>
    <name evidence="1" type="ORF">LEP1GSC172_1668</name>
</gene>
<organism evidence="1 2">
    <name type="scientific">Leptospira noguchii</name>
    <dbReference type="NCBI Taxonomy" id="28182"/>
    <lineage>
        <taxon>Bacteria</taxon>
        <taxon>Pseudomonadati</taxon>
        <taxon>Spirochaetota</taxon>
        <taxon>Spirochaetia</taxon>
        <taxon>Leptospirales</taxon>
        <taxon>Leptospiraceae</taxon>
        <taxon>Leptospira</taxon>
    </lineage>
</organism>
<name>M6VUE0_9LEPT</name>
<evidence type="ECO:0000313" key="2">
    <source>
        <dbReference type="Proteomes" id="UP000012112"/>
    </source>
</evidence>
<proteinExistence type="predicted"/>
<protein>
    <submittedName>
        <fullName evidence="1">Uncharacterized protein</fullName>
    </submittedName>
</protein>
<dbReference type="EMBL" id="AKWD02000050">
    <property type="protein sequence ID" value="EMO53158.1"/>
    <property type="molecule type" value="Genomic_DNA"/>
</dbReference>
<reference evidence="1 2" key="1">
    <citation type="submission" date="2013-01" db="EMBL/GenBank/DDBJ databases">
        <authorList>
            <person name="Harkins D.M."/>
            <person name="Durkin A.S."/>
            <person name="Brinkac L.M."/>
            <person name="Haft D.H."/>
            <person name="Selengut J.D."/>
            <person name="Sanka R."/>
            <person name="DePew J."/>
            <person name="Purushe J."/>
            <person name="Matthias M.A."/>
            <person name="Vinetz J.M."/>
            <person name="Sutton G.G."/>
            <person name="Nierman W.C."/>
            <person name="Fouts D.E."/>
        </authorList>
    </citation>
    <scope>NUCLEOTIDE SEQUENCE [LARGE SCALE GENOMIC DNA]</scope>
    <source>
        <strain evidence="1 2">HAI1536</strain>
    </source>
</reference>
<accession>M6VUE0</accession>
<sequence>MNLNMNDWEFISHSDSLITPERPFTYQTGRFFRKNIQSLCFVS</sequence>
<dbReference type="Proteomes" id="UP000012112">
    <property type="component" value="Unassembled WGS sequence"/>
</dbReference>
<evidence type="ECO:0000313" key="1">
    <source>
        <dbReference type="EMBL" id="EMO53158.1"/>
    </source>
</evidence>
<comment type="caution">
    <text evidence="1">The sequence shown here is derived from an EMBL/GenBank/DDBJ whole genome shotgun (WGS) entry which is preliminary data.</text>
</comment>
<dbReference type="AlphaFoldDB" id="M6VUE0"/>